<proteinExistence type="predicted"/>
<dbReference type="EMBL" id="CP144690">
    <property type="protein sequence ID" value="WVY91170.1"/>
    <property type="molecule type" value="Genomic_DNA"/>
</dbReference>
<name>A0AAQ3MHT1_VIGMU</name>
<gene>
    <name evidence="1" type="ORF">V8G54_036684</name>
</gene>
<dbReference type="Proteomes" id="UP001374535">
    <property type="component" value="Chromosome 11"/>
</dbReference>
<dbReference type="AlphaFoldDB" id="A0AAQ3MHT1"/>
<sequence length="108" mass="12870">MPHISDLCHREDKSDKIVFALHCQFKENIIFLSKSLNTDQLKKSKIQKYSRLQHQQGKIKQCQANQSSRPSPPCRYLNWIVSRQQFIIQCNQNLGQYRPTTNHYFTKF</sequence>
<organism evidence="1 2">
    <name type="scientific">Vigna mungo</name>
    <name type="common">Black gram</name>
    <name type="synonym">Phaseolus mungo</name>
    <dbReference type="NCBI Taxonomy" id="3915"/>
    <lineage>
        <taxon>Eukaryota</taxon>
        <taxon>Viridiplantae</taxon>
        <taxon>Streptophyta</taxon>
        <taxon>Embryophyta</taxon>
        <taxon>Tracheophyta</taxon>
        <taxon>Spermatophyta</taxon>
        <taxon>Magnoliopsida</taxon>
        <taxon>eudicotyledons</taxon>
        <taxon>Gunneridae</taxon>
        <taxon>Pentapetalae</taxon>
        <taxon>rosids</taxon>
        <taxon>fabids</taxon>
        <taxon>Fabales</taxon>
        <taxon>Fabaceae</taxon>
        <taxon>Papilionoideae</taxon>
        <taxon>50 kb inversion clade</taxon>
        <taxon>NPAAA clade</taxon>
        <taxon>indigoferoid/millettioid clade</taxon>
        <taxon>Phaseoleae</taxon>
        <taxon>Vigna</taxon>
    </lineage>
</organism>
<protein>
    <submittedName>
        <fullName evidence="1">Uncharacterized protein</fullName>
    </submittedName>
</protein>
<evidence type="ECO:0000313" key="2">
    <source>
        <dbReference type="Proteomes" id="UP001374535"/>
    </source>
</evidence>
<keyword evidence="2" id="KW-1185">Reference proteome</keyword>
<accession>A0AAQ3MHT1</accession>
<evidence type="ECO:0000313" key="1">
    <source>
        <dbReference type="EMBL" id="WVY91170.1"/>
    </source>
</evidence>
<reference evidence="1 2" key="1">
    <citation type="journal article" date="2023" name="Life. Sci Alliance">
        <title>Evolutionary insights into 3D genome organization and epigenetic landscape of Vigna mungo.</title>
        <authorList>
            <person name="Junaid A."/>
            <person name="Singh B."/>
            <person name="Bhatia S."/>
        </authorList>
    </citation>
    <scope>NUCLEOTIDE SEQUENCE [LARGE SCALE GENOMIC DNA]</scope>
    <source>
        <strain evidence="1">Urdbean</strain>
    </source>
</reference>